<keyword evidence="4" id="KW-1185">Reference proteome</keyword>
<dbReference type="InterPro" id="IPR047640">
    <property type="entry name" value="RpiR-like"/>
</dbReference>
<dbReference type="InterPro" id="IPR001347">
    <property type="entry name" value="SIS_dom"/>
</dbReference>
<accession>A0ABQ6HPL0</accession>
<evidence type="ECO:0000313" key="4">
    <source>
        <dbReference type="Proteomes" id="UP001157109"/>
    </source>
</evidence>
<gene>
    <name evidence="3" type="ORF">GCM10025862_16400</name>
</gene>
<comment type="caution">
    <text evidence="3">The sequence shown here is derived from an EMBL/GenBank/DDBJ whole genome shotgun (WGS) entry which is preliminary data.</text>
</comment>
<reference evidence="4" key="1">
    <citation type="journal article" date="2019" name="Int. J. Syst. Evol. Microbiol.">
        <title>The Global Catalogue of Microorganisms (GCM) 10K type strain sequencing project: providing services to taxonomists for standard genome sequencing and annotation.</title>
        <authorList>
            <consortium name="The Broad Institute Genomics Platform"/>
            <consortium name="The Broad Institute Genome Sequencing Center for Infectious Disease"/>
            <person name="Wu L."/>
            <person name="Ma J."/>
        </authorList>
    </citation>
    <scope>NUCLEOTIDE SEQUENCE [LARGE SCALE GENOMIC DNA]</scope>
    <source>
        <strain evidence="4">NBRC 105830</strain>
    </source>
</reference>
<evidence type="ECO:0000313" key="3">
    <source>
        <dbReference type="EMBL" id="GMA19619.1"/>
    </source>
</evidence>
<dbReference type="PROSITE" id="PS51464">
    <property type="entry name" value="SIS"/>
    <property type="match status" value="1"/>
</dbReference>
<dbReference type="SUPFAM" id="SSF53697">
    <property type="entry name" value="SIS domain"/>
    <property type="match status" value="1"/>
</dbReference>
<dbReference type="Pfam" id="PF01418">
    <property type="entry name" value="HTH_6"/>
    <property type="match status" value="1"/>
</dbReference>
<dbReference type="Gene3D" id="1.10.10.10">
    <property type="entry name" value="Winged helix-like DNA-binding domain superfamily/Winged helix DNA-binding domain"/>
    <property type="match status" value="1"/>
</dbReference>
<dbReference type="RefSeq" id="WP_241445260.1">
    <property type="nucleotide sequence ID" value="NZ_BSUJ01000001.1"/>
</dbReference>
<evidence type="ECO:0000259" key="2">
    <source>
        <dbReference type="PROSITE" id="PS51464"/>
    </source>
</evidence>
<sequence length="287" mass="31013">MEHPGDQTLLQRIASASSLTPSERRVAQFYEDTLPRSALLNLAEVCRATGVSSATVARFARRLGYPDFRALSLSLEREVQELLALPGDRLRAQPGIDPGPALLRARFGQAEADLRETLDRLDDEEFDAVARLVADPTRPLVLAAVASGLPFLRYMELLASYLRGDVTLLDGTDRWAHGLAGLTDRSVVLATAFDRSPVAIQRLLRHARGRGATTILITNRRGSPLLADADLSLFVASGSDSVFRSRAGLLVLLEALLDVMGEHAGRDAPRAAAIEAFFEASGGYLPS</sequence>
<dbReference type="InterPro" id="IPR000281">
    <property type="entry name" value="HTH_RpiR"/>
</dbReference>
<organism evidence="3 4">
    <name type="scientific">Arsenicicoccus piscis</name>
    <dbReference type="NCBI Taxonomy" id="673954"/>
    <lineage>
        <taxon>Bacteria</taxon>
        <taxon>Bacillati</taxon>
        <taxon>Actinomycetota</taxon>
        <taxon>Actinomycetes</taxon>
        <taxon>Micrococcales</taxon>
        <taxon>Intrasporangiaceae</taxon>
        <taxon>Arsenicicoccus</taxon>
    </lineage>
</organism>
<dbReference type="Proteomes" id="UP001157109">
    <property type="component" value="Unassembled WGS sequence"/>
</dbReference>
<dbReference type="InterPro" id="IPR046348">
    <property type="entry name" value="SIS_dom_sf"/>
</dbReference>
<feature type="domain" description="SIS" evidence="2">
    <location>
        <begin position="129"/>
        <end position="266"/>
    </location>
</feature>
<dbReference type="PANTHER" id="PTHR30514:SF18">
    <property type="entry name" value="RPIR-FAMILY TRANSCRIPTIONAL REGULATOR"/>
    <property type="match status" value="1"/>
</dbReference>
<evidence type="ECO:0000259" key="1">
    <source>
        <dbReference type="PROSITE" id="PS51071"/>
    </source>
</evidence>
<dbReference type="EMBL" id="BSUJ01000001">
    <property type="protein sequence ID" value="GMA19619.1"/>
    <property type="molecule type" value="Genomic_DNA"/>
</dbReference>
<dbReference type="InterPro" id="IPR036388">
    <property type="entry name" value="WH-like_DNA-bd_sf"/>
</dbReference>
<dbReference type="Gene3D" id="3.40.50.10490">
    <property type="entry name" value="Glucose-6-phosphate isomerase like protein, domain 1"/>
    <property type="match status" value="1"/>
</dbReference>
<proteinExistence type="predicted"/>
<dbReference type="PANTHER" id="PTHR30514">
    <property type="entry name" value="GLUCOKINASE"/>
    <property type="match status" value="1"/>
</dbReference>
<dbReference type="InterPro" id="IPR009057">
    <property type="entry name" value="Homeodomain-like_sf"/>
</dbReference>
<protein>
    <submittedName>
        <fullName evidence="3">RpiR family transcriptional regulator</fullName>
    </submittedName>
</protein>
<name>A0ABQ6HPL0_9MICO</name>
<dbReference type="SUPFAM" id="SSF46689">
    <property type="entry name" value="Homeodomain-like"/>
    <property type="match status" value="1"/>
</dbReference>
<feature type="domain" description="HTH rpiR-type" evidence="1">
    <location>
        <begin position="6"/>
        <end position="82"/>
    </location>
</feature>
<dbReference type="PROSITE" id="PS51071">
    <property type="entry name" value="HTH_RPIR"/>
    <property type="match status" value="1"/>
</dbReference>